<keyword evidence="3" id="KW-1185">Reference proteome</keyword>
<accession>A0A9N9VCT5</accession>
<gene>
    <name evidence="2" type="ORF">CRHIZ90672A_00018330</name>
</gene>
<feature type="region of interest" description="Disordered" evidence="1">
    <location>
        <begin position="1"/>
        <end position="83"/>
    </location>
</feature>
<evidence type="ECO:0000313" key="3">
    <source>
        <dbReference type="Proteomes" id="UP000696573"/>
    </source>
</evidence>
<feature type="compositionally biased region" description="Polar residues" evidence="1">
    <location>
        <begin position="9"/>
        <end position="19"/>
    </location>
</feature>
<name>A0A9N9VCT5_9HYPO</name>
<organism evidence="2 3">
    <name type="scientific">Clonostachys rhizophaga</name>
    <dbReference type="NCBI Taxonomy" id="160324"/>
    <lineage>
        <taxon>Eukaryota</taxon>
        <taxon>Fungi</taxon>
        <taxon>Dikarya</taxon>
        <taxon>Ascomycota</taxon>
        <taxon>Pezizomycotina</taxon>
        <taxon>Sordariomycetes</taxon>
        <taxon>Hypocreomycetidae</taxon>
        <taxon>Hypocreales</taxon>
        <taxon>Bionectriaceae</taxon>
        <taxon>Clonostachys</taxon>
    </lineage>
</organism>
<dbReference type="AlphaFoldDB" id="A0A9N9VCT5"/>
<dbReference type="Proteomes" id="UP000696573">
    <property type="component" value="Unassembled WGS sequence"/>
</dbReference>
<evidence type="ECO:0000256" key="1">
    <source>
        <dbReference type="SAM" id="MobiDB-lite"/>
    </source>
</evidence>
<proteinExistence type="predicted"/>
<reference evidence="2" key="1">
    <citation type="submission" date="2021-10" db="EMBL/GenBank/DDBJ databases">
        <authorList>
            <person name="Piombo E."/>
        </authorList>
    </citation>
    <scope>NUCLEOTIDE SEQUENCE</scope>
</reference>
<comment type="caution">
    <text evidence="2">The sequence shown here is derived from an EMBL/GenBank/DDBJ whole genome shotgun (WGS) entry which is preliminary data.</text>
</comment>
<feature type="compositionally biased region" description="Polar residues" evidence="1">
    <location>
        <begin position="34"/>
        <end position="52"/>
    </location>
</feature>
<dbReference type="EMBL" id="CABFNQ020000632">
    <property type="protein sequence ID" value="CAH0020143.1"/>
    <property type="molecule type" value="Genomic_DNA"/>
</dbReference>
<protein>
    <submittedName>
        <fullName evidence="2">Uncharacterized protein</fullName>
    </submittedName>
</protein>
<evidence type="ECO:0000313" key="2">
    <source>
        <dbReference type="EMBL" id="CAH0020143.1"/>
    </source>
</evidence>
<sequence length="83" mass="8499">MADRGGFTMSGNKNTSGTQAGRVGDGSNVGYGYDQQTATPSSGGKGNNNTPFDMSDNENKDGTQVGEAGHGSNVGFRKSVNHL</sequence>